<accession>A0AAV7QNB0</accession>
<name>A0AAV7QNB0_PLEWA</name>
<sequence length="89" mass="10068">MSRLAASALNLGIKEGSLTPHTPSAPHVRGFWSQLHGFLFYLLPGLCRICQGPAIIYASVYRFCVYSAVMRPFGRFRAHREEAETQRKQ</sequence>
<organism evidence="1 2">
    <name type="scientific">Pleurodeles waltl</name>
    <name type="common">Iberian ribbed newt</name>
    <dbReference type="NCBI Taxonomy" id="8319"/>
    <lineage>
        <taxon>Eukaryota</taxon>
        <taxon>Metazoa</taxon>
        <taxon>Chordata</taxon>
        <taxon>Craniata</taxon>
        <taxon>Vertebrata</taxon>
        <taxon>Euteleostomi</taxon>
        <taxon>Amphibia</taxon>
        <taxon>Batrachia</taxon>
        <taxon>Caudata</taxon>
        <taxon>Salamandroidea</taxon>
        <taxon>Salamandridae</taxon>
        <taxon>Pleurodelinae</taxon>
        <taxon>Pleurodeles</taxon>
    </lineage>
</organism>
<dbReference type="Proteomes" id="UP001066276">
    <property type="component" value="Chromosome 6"/>
</dbReference>
<proteinExistence type="predicted"/>
<dbReference type="AlphaFoldDB" id="A0AAV7QNB0"/>
<evidence type="ECO:0000313" key="1">
    <source>
        <dbReference type="EMBL" id="KAJ1139983.1"/>
    </source>
</evidence>
<gene>
    <name evidence="1" type="ORF">NDU88_006344</name>
</gene>
<dbReference type="EMBL" id="JANPWB010000010">
    <property type="protein sequence ID" value="KAJ1139983.1"/>
    <property type="molecule type" value="Genomic_DNA"/>
</dbReference>
<reference evidence="1" key="1">
    <citation type="journal article" date="2022" name="bioRxiv">
        <title>Sequencing and chromosome-scale assembly of the giantPleurodeles waltlgenome.</title>
        <authorList>
            <person name="Brown T."/>
            <person name="Elewa A."/>
            <person name="Iarovenko S."/>
            <person name="Subramanian E."/>
            <person name="Araus A.J."/>
            <person name="Petzold A."/>
            <person name="Susuki M."/>
            <person name="Suzuki K.-i.T."/>
            <person name="Hayashi T."/>
            <person name="Toyoda A."/>
            <person name="Oliveira C."/>
            <person name="Osipova E."/>
            <person name="Leigh N.D."/>
            <person name="Simon A."/>
            <person name="Yun M.H."/>
        </authorList>
    </citation>
    <scope>NUCLEOTIDE SEQUENCE</scope>
    <source>
        <strain evidence="1">20211129_DDA</strain>
        <tissue evidence="1">Liver</tissue>
    </source>
</reference>
<comment type="caution">
    <text evidence="1">The sequence shown here is derived from an EMBL/GenBank/DDBJ whole genome shotgun (WGS) entry which is preliminary data.</text>
</comment>
<keyword evidence="2" id="KW-1185">Reference proteome</keyword>
<protein>
    <submittedName>
        <fullName evidence="1">Uncharacterized protein</fullName>
    </submittedName>
</protein>
<evidence type="ECO:0000313" key="2">
    <source>
        <dbReference type="Proteomes" id="UP001066276"/>
    </source>
</evidence>